<evidence type="ECO:0000313" key="3">
    <source>
        <dbReference type="EMBL" id="GEA61390.1"/>
    </source>
</evidence>
<dbReference type="Pfam" id="PF00534">
    <property type="entry name" value="Glycos_transf_1"/>
    <property type="match status" value="1"/>
</dbReference>
<comment type="caution">
    <text evidence="3">The sequence shown here is derived from an EMBL/GenBank/DDBJ whole genome shotgun (WGS) entry which is preliminary data.</text>
</comment>
<protein>
    <submittedName>
        <fullName evidence="3">Glycosyl transferase group 1</fullName>
    </submittedName>
</protein>
<keyword evidence="4" id="KW-1185">Reference proteome</keyword>
<dbReference type="GO" id="GO:0016757">
    <property type="term" value="F:glycosyltransferase activity"/>
    <property type="evidence" value="ECO:0007669"/>
    <property type="project" value="InterPro"/>
</dbReference>
<accession>A0A4Y3IRK8</accession>
<dbReference type="PANTHER" id="PTHR12526">
    <property type="entry name" value="GLYCOSYLTRANSFERASE"/>
    <property type="match status" value="1"/>
</dbReference>
<reference evidence="3 4" key="1">
    <citation type="submission" date="2019-06" db="EMBL/GenBank/DDBJ databases">
        <title>Whole genome shotgun sequence of Vibrio comitans NBRC 102076.</title>
        <authorList>
            <person name="Hosoyama A."/>
            <person name="Uohara A."/>
            <person name="Ohji S."/>
            <person name="Ichikawa N."/>
        </authorList>
    </citation>
    <scope>NUCLEOTIDE SEQUENCE [LARGE SCALE GENOMIC DNA]</scope>
    <source>
        <strain evidence="3 4">NBRC 102076</strain>
    </source>
</reference>
<dbReference type="Pfam" id="PF13439">
    <property type="entry name" value="Glyco_transf_4"/>
    <property type="match status" value="1"/>
</dbReference>
<sequence>MNMEKINLLAVTHHSRKNINPIRPEAAQIIGLHKSGKVNVTVLCNPGSTLIPHLEKEGITVLTDPLDKKVSISTISYIKKLIKEKKIDILHLFNNIACSNGATAAIGTDTKVIAYRGQTGNVSRLDPSSYLVMLHPRLNKIICVAQAIEKDLRQFLWGDKSRATTVYKGHDQSWYQGPPATLDEFPLHQGSFKLSMVANLRPRKGLSVFMDALALLPDGLNIDVLLVGADPDNIKIQEMIERSTLKDRVHALGYREDAPEVAAASDVIVLPTTKREGLCRAVLEANSYGIPAIVSDTGGNAELVADGNTGIVVPPSDAQALAFAILKLYNDRDLCKEFGRKAKERAINKFNVEQGVSNTLEIYQSLINEN</sequence>
<dbReference type="Gene3D" id="3.40.50.2000">
    <property type="entry name" value="Glycogen Phosphorylase B"/>
    <property type="match status" value="2"/>
</dbReference>
<dbReference type="EMBL" id="BJLH01000011">
    <property type="protein sequence ID" value="GEA61390.1"/>
    <property type="molecule type" value="Genomic_DNA"/>
</dbReference>
<dbReference type="SUPFAM" id="SSF53756">
    <property type="entry name" value="UDP-Glycosyltransferase/glycogen phosphorylase"/>
    <property type="match status" value="1"/>
</dbReference>
<dbReference type="GO" id="GO:1901135">
    <property type="term" value="P:carbohydrate derivative metabolic process"/>
    <property type="evidence" value="ECO:0007669"/>
    <property type="project" value="UniProtKB-ARBA"/>
</dbReference>
<dbReference type="Proteomes" id="UP000318242">
    <property type="component" value="Unassembled WGS sequence"/>
</dbReference>
<proteinExistence type="predicted"/>
<evidence type="ECO:0000313" key="4">
    <source>
        <dbReference type="Proteomes" id="UP000318242"/>
    </source>
</evidence>
<keyword evidence="3" id="KW-0808">Transferase</keyword>
<name>A0A4Y3IRK8_9VIBR</name>
<evidence type="ECO:0000259" key="2">
    <source>
        <dbReference type="Pfam" id="PF13439"/>
    </source>
</evidence>
<dbReference type="PANTHER" id="PTHR12526:SF627">
    <property type="entry name" value="D-RHAMNOSYLTRANSFERASE WBPZ"/>
    <property type="match status" value="1"/>
</dbReference>
<dbReference type="InterPro" id="IPR001296">
    <property type="entry name" value="Glyco_trans_1"/>
</dbReference>
<dbReference type="AlphaFoldDB" id="A0A4Y3IRK8"/>
<organism evidence="3 4">
    <name type="scientific">Vibrio comitans NBRC 102076</name>
    <dbReference type="NCBI Taxonomy" id="1219078"/>
    <lineage>
        <taxon>Bacteria</taxon>
        <taxon>Pseudomonadati</taxon>
        <taxon>Pseudomonadota</taxon>
        <taxon>Gammaproteobacteria</taxon>
        <taxon>Vibrionales</taxon>
        <taxon>Vibrionaceae</taxon>
        <taxon>Vibrio</taxon>
    </lineage>
</organism>
<feature type="domain" description="Glycosyl transferase family 1" evidence="1">
    <location>
        <begin position="189"/>
        <end position="345"/>
    </location>
</feature>
<dbReference type="InterPro" id="IPR028098">
    <property type="entry name" value="Glyco_trans_4-like_N"/>
</dbReference>
<evidence type="ECO:0000259" key="1">
    <source>
        <dbReference type="Pfam" id="PF00534"/>
    </source>
</evidence>
<feature type="domain" description="Glycosyltransferase subfamily 4-like N-terminal" evidence="2">
    <location>
        <begin position="38"/>
        <end position="171"/>
    </location>
</feature>
<gene>
    <name evidence="3" type="ORF">VCO01S_25830</name>
</gene>